<reference evidence="3 4" key="1">
    <citation type="submission" date="2019-03" db="EMBL/GenBank/DDBJ databases">
        <title>Genomic Encyclopedia of Archaeal and Bacterial Type Strains, Phase II (KMG-II): from individual species to whole genera.</title>
        <authorList>
            <person name="Goeker M."/>
        </authorList>
    </citation>
    <scope>NUCLEOTIDE SEQUENCE [LARGE SCALE GENOMIC DNA]</scope>
    <source>
        <strain evidence="3 4">DSM 28323</strain>
    </source>
</reference>
<evidence type="ECO:0000256" key="1">
    <source>
        <dbReference type="ARBA" id="ARBA00023002"/>
    </source>
</evidence>
<name>A0A4R6J3Z4_9BACT</name>
<dbReference type="InterPro" id="IPR016163">
    <property type="entry name" value="Ald_DH_C"/>
</dbReference>
<dbReference type="AlphaFoldDB" id="A0A4R6J3Z4"/>
<dbReference type="RefSeq" id="WP_133473615.1">
    <property type="nucleotide sequence ID" value="NZ_SNWP01000010.1"/>
</dbReference>
<keyword evidence="1" id="KW-0560">Oxidoreductase</keyword>
<dbReference type="Proteomes" id="UP000295741">
    <property type="component" value="Unassembled WGS sequence"/>
</dbReference>
<dbReference type="GO" id="GO:0016620">
    <property type="term" value="F:oxidoreductase activity, acting on the aldehyde or oxo group of donors, NAD or NADP as acceptor"/>
    <property type="evidence" value="ECO:0007669"/>
    <property type="project" value="InterPro"/>
</dbReference>
<dbReference type="EMBL" id="SNWP01000010">
    <property type="protein sequence ID" value="TDO29006.1"/>
    <property type="molecule type" value="Genomic_DNA"/>
</dbReference>
<proteinExistence type="predicted"/>
<keyword evidence="4" id="KW-1185">Reference proteome</keyword>
<evidence type="ECO:0000313" key="4">
    <source>
        <dbReference type="Proteomes" id="UP000295741"/>
    </source>
</evidence>
<dbReference type="InterPro" id="IPR044151">
    <property type="entry name" value="ALDH_KGSADH"/>
</dbReference>
<protein>
    <submittedName>
        <fullName evidence="3">NADP-dependent aldehyde dehydrogenase</fullName>
    </submittedName>
</protein>
<comment type="caution">
    <text evidence="3">The sequence shown here is derived from an EMBL/GenBank/DDBJ whole genome shotgun (WGS) entry which is preliminary data.</text>
</comment>
<accession>A0A4R6J3Z4</accession>
<dbReference type="Pfam" id="PF00171">
    <property type="entry name" value="Aldedh"/>
    <property type="match status" value="1"/>
</dbReference>
<dbReference type="Gene3D" id="3.40.309.10">
    <property type="entry name" value="Aldehyde Dehydrogenase, Chain A, domain 2"/>
    <property type="match status" value="1"/>
</dbReference>
<sequence length="529" mass="56317">MLHGHNVIGFDTTKKGTETYQSFSTLQGATLPGSFHIATDEEIEAAIAKAVAAFGIYSKTSFQQRAVFLETIAEEILQIGDTLLERTHLESGLPLARLTGERDRTMNQLKLFAALLREGSWADAVIDTALPDRKPLPRSDIRRLLQPVGPVVVFAASNFPFAFSTAGGDTASALASGCPVIVKAHSSHGGTNELMASAIQAAAKKTGMPDGVFSSLNGEGATLGQRLAMEPAVKAIGFTGSYRAGMALYATVTQKRKEPIPLYAEMSSINPVVLLPETLAAKTNETAAAIAASMTLGVGQFCTNPGLLFVIKSQAADTFAESLVSALSNAAAGTMLNQAICTSYYKDRNKVKQVAGVKELYSGNDESTSYKASPTLFAVSATDFMVNPSLQDEVFGPCSMLVICEDKTELEAALNSLHGQLTGSLFGTTEELTAFTATIDILQQKVGRLIFNNVPTGVEVCHAMVHGGPFPSTTDARTTSVGTEAIRRFVRPVCYQDCPQHLLPVYLQNANEAGIMRKVNGVYTRDAIV</sequence>
<dbReference type="Gene3D" id="3.40.605.10">
    <property type="entry name" value="Aldehyde Dehydrogenase, Chain A, domain 1"/>
    <property type="match status" value="1"/>
</dbReference>
<dbReference type="PANTHER" id="PTHR43353">
    <property type="entry name" value="SUCCINATE-SEMIALDEHYDE DEHYDROGENASE, MITOCHONDRIAL"/>
    <property type="match status" value="1"/>
</dbReference>
<dbReference type="SUPFAM" id="SSF53720">
    <property type="entry name" value="ALDH-like"/>
    <property type="match status" value="1"/>
</dbReference>
<dbReference type="OrthoDB" id="9770537at2"/>
<dbReference type="InterPro" id="IPR015590">
    <property type="entry name" value="Aldehyde_DH_dom"/>
</dbReference>
<dbReference type="PANTHER" id="PTHR43353:SF3">
    <property type="entry name" value="ALDEHYDE DEHYDROGENASE-RELATED"/>
    <property type="match status" value="1"/>
</dbReference>
<gene>
    <name evidence="3" type="ORF">BC659_1088</name>
</gene>
<dbReference type="InterPro" id="IPR016162">
    <property type="entry name" value="Ald_DH_N"/>
</dbReference>
<dbReference type="InterPro" id="IPR050740">
    <property type="entry name" value="Aldehyde_DH_Superfamily"/>
</dbReference>
<dbReference type="CDD" id="cd07129">
    <property type="entry name" value="ALDH_KGSADH"/>
    <property type="match status" value="1"/>
</dbReference>
<organism evidence="3 4">
    <name type="scientific">Sediminibacterium goheungense</name>
    <dbReference type="NCBI Taxonomy" id="1086393"/>
    <lineage>
        <taxon>Bacteria</taxon>
        <taxon>Pseudomonadati</taxon>
        <taxon>Bacteroidota</taxon>
        <taxon>Chitinophagia</taxon>
        <taxon>Chitinophagales</taxon>
        <taxon>Chitinophagaceae</taxon>
        <taxon>Sediminibacterium</taxon>
    </lineage>
</organism>
<feature type="domain" description="Aldehyde dehydrogenase" evidence="2">
    <location>
        <begin position="33"/>
        <end position="475"/>
    </location>
</feature>
<dbReference type="InterPro" id="IPR016161">
    <property type="entry name" value="Ald_DH/histidinol_DH"/>
</dbReference>
<evidence type="ECO:0000313" key="3">
    <source>
        <dbReference type="EMBL" id="TDO29006.1"/>
    </source>
</evidence>
<evidence type="ECO:0000259" key="2">
    <source>
        <dbReference type="Pfam" id="PF00171"/>
    </source>
</evidence>